<sequence>MSRQHPYLLSGLGDEAGQSLGEQIRAHLDLGWEEMELRSLQGEFLSDWDYGVFLGVCRDLAAAGLRVTVIDSRIANWSRPITAPFEQDEEELRILADRMHTLGSRNVRVMSYPNDGLPEDEWRDRVVERMHRLTELAAKNEIVLLHENCSGWGGESAENCLSLIQKINHPAFRLLFDTGNGIAYKYDAFQFLQQVWPYVEHVHIKDGMRKRSDTIYTLPGEGHSKVRECVKWLYDHDYRGILAIEPHLHLIPHLQQSGGGSDMSASYITYGRHFERWLADMFSSTEGGVFI</sequence>
<gene>
    <name evidence="2" type="ORF">SAMN04488542_10722</name>
</gene>
<feature type="domain" description="Xylose isomerase-like TIM barrel" evidence="1">
    <location>
        <begin position="44"/>
        <end position="247"/>
    </location>
</feature>
<keyword evidence="3" id="KW-1185">Reference proteome</keyword>
<dbReference type="PANTHER" id="PTHR12110">
    <property type="entry name" value="HYDROXYPYRUVATE ISOMERASE"/>
    <property type="match status" value="1"/>
</dbReference>
<evidence type="ECO:0000313" key="3">
    <source>
        <dbReference type="Proteomes" id="UP000198972"/>
    </source>
</evidence>
<keyword evidence="2" id="KW-0413">Isomerase</keyword>
<proteinExistence type="predicted"/>
<dbReference type="RefSeq" id="WP_091228278.1">
    <property type="nucleotide sequence ID" value="NZ_FNBG01000007.1"/>
</dbReference>
<dbReference type="AlphaFoldDB" id="A0A1G7J513"/>
<dbReference type="EMBL" id="FNBG01000007">
    <property type="protein sequence ID" value="SDF19971.1"/>
    <property type="molecule type" value="Genomic_DNA"/>
</dbReference>
<dbReference type="Gene3D" id="3.20.20.150">
    <property type="entry name" value="Divalent-metal-dependent TIM barrel enzymes"/>
    <property type="match status" value="1"/>
</dbReference>
<dbReference type="OrthoDB" id="9815124at2"/>
<dbReference type="Pfam" id="PF01261">
    <property type="entry name" value="AP_endonuc_2"/>
    <property type="match status" value="1"/>
</dbReference>
<reference evidence="2 3" key="1">
    <citation type="submission" date="2016-10" db="EMBL/GenBank/DDBJ databases">
        <authorList>
            <person name="de Groot N.N."/>
        </authorList>
    </citation>
    <scope>NUCLEOTIDE SEQUENCE [LARGE SCALE GENOMIC DNA]</scope>
    <source>
        <strain evidence="2 3">DSM 28129</strain>
    </source>
</reference>
<dbReference type="Proteomes" id="UP000198972">
    <property type="component" value="Unassembled WGS sequence"/>
</dbReference>
<evidence type="ECO:0000259" key="1">
    <source>
        <dbReference type="Pfam" id="PF01261"/>
    </source>
</evidence>
<evidence type="ECO:0000313" key="2">
    <source>
        <dbReference type="EMBL" id="SDF19971.1"/>
    </source>
</evidence>
<dbReference type="InterPro" id="IPR036237">
    <property type="entry name" value="Xyl_isomerase-like_sf"/>
</dbReference>
<organism evidence="2 3">
    <name type="scientific">Fontibacillus panacisegetis</name>
    <dbReference type="NCBI Taxonomy" id="670482"/>
    <lineage>
        <taxon>Bacteria</taxon>
        <taxon>Bacillati</taxon>
        <taxon>Bacillota</taxon>
        <taxon>Bacilli</taxon>
        <taxon>Bacillales</taxon>
        <taxon>Paenibacillaceae</taxon>
        <taxon>Fontibacillus</taxon>
    </lineage>
</organism>
<dbReference type="InterPro" id="IPR013022">
    <property type="entry name" value="Xyl_isomerase-like_TIM-brl"/>
</dbReference>
<name>A0A1G7J513_9BACL</name>
<accession>A0A1G7J513</accession>
<dbReference type="InterPro" id="IPR050312">
    <property type="entry name" value="IolE/XylAMocC-like"/>
</dbReference>
<protein>
    <submittedName>
        <fullName evidence="2">Sugar phosphate isomerase/epimerase</fullName>
    </submittedName>
</protein>
<dbReference type="GO" id="GO:0016853">
    <property type="term" value="F:isomerase activity"/>
    <property type="evidence" value="ECO:0007669"/>
    <property type="project" value="UniProtKB-KW"/>
</dbReference>
<dbReference type="SUPFAM" id="SSF51658">
    <property type="entry name" value="Xylose isomerase-like"/>
    <property type="match status" value="1"/>
</dbReference>
<dbReference type="STRING" id="670482.SAMN04488542_10722"/>